<dbReference type="RefSeq" id="WP_307295615.1">
    <property type="nucleotide sequence ID" value="NZ_JAUSXV010000001.1"/>
</dbReference>
<name>A0AAW8EWM0_9MICO</name>
<comment type="caution">
    <text evidence="2">The sequence shown here is derived from an EMBL/GenBank/DDBJ whole genome shotgun (WGS) entry which is preliminary data.</text>
</comment>
<feature type="compositionally biased region" description="Basic and acidic residues" evidence="1">
    <location>
        <begin position="9"/>
        <end position="18"/>
    </location>
</feature>
<keyword evidence="3" id="KW-1185">Reference proteome</keyword>
<accession>A0AAW8EWM0</accession>
<dbReference type="EMBL" id="JAUSXV010000001">
    <property type="protein sequence ID" value="MDQ0647648.1"/>
    <property type="molecule type" value="Genomic_DNA"/>
</dbReference>
<dbReference type="Proteomes" id="UP001244427">
    <property type="component" value="Unassembled WGS sequence"/>
</dbReference>
<reference evidence="2 3" key="1">
    <citation type="submission" date="2023-07" db="EMBL/GenBank/DDBJ databases">
        <title>Comparative genomics of wheat-associated soil bacteria to identify genetic determinants of phenazine resistance.</title>
        <authorList>
            <person name="Mouncey N."/>
        </authorList>
    </citation>
    <scope>NUCLEOTIDE SEQUENCE [LARGE SCALE GENOMIC DNA]</scope>
    <source>
        <strain evidence="2 3">W4I9-1</strain>
    </source>
</reference>
<evidence type="ECO:0000313" key="2">
    <source>
        <dbReference type="EMBL" id="MDQ0647648.1"/>
    </source>
</evidence>
<proteinExistence type="predicted"/>
<dbReference type="AlphaFoldDB" id="A0AAW8EWM0"/>
<evidence type="ECO:0000313" key="3">
    <source>
        <dbReference type="Proteomes" id="UP001244427"/>
    </source>
</evidence>
<feature type="region of interest" description="Disordered" evidence="1">
    <location>
        <begin position="1"/>
        <end position="36"/>
    </location>
</feature>
<evidence type="ECO:0000256" key="1">
    <source>
        <dbReference type="SAM" id="MobiDB-lite"/>
    </source>
</evidence>
<protein>
    <submittedName>
        <fullName evidence="2">Uncharacterized protein</fullName>
    </submittedName>
</protein>
<gene>
    <name evidence="2" type="ORF">QFZ53_001844</name>
</gene>
<organism evidence="2 3">
    <name type="scientific">Microbacterium natoriense</name>
    <dbReference type="NCBI Taxonomy" id="284570"/>
    <lineage>
        <taxon>Bacteria</taxon>
        <taxon>Bacillati</taxon>
        <taxon>Actinomycetota</taxon>
        <taxon>Actinomycetes</taxon>
        <taxon>Micrococcales</taxon>
        <taxon>Microbacteriaceae</taxon>
        <taxon>Microbacterium</taxon>
    </lineage>
</organism>
<sequence length="56" mass="6193">MSDQQGASHPDHVPRPDEPSIPELEEDETIAPRPEEEIADVLRASPDLADHSRHDG</sequence>